<accession>A0AAD4ENG1</accession>
<evidence type="ECO:0000259" key="1">
    <source>
        <dbReference type="Pfam" id="PF12937"/>
    </source>
</evidence>
<proteinExistence type="predicted"/>
<gene>
    <name evidence="2" type="ORF">NEMBOFW57_010847</name>
</gene>
<evidence type="ECO:0000313" key="2">
    <source>
        <dbReference type="EMBL" id="KAG7284473.1"/>
    </source>
</evidence>
<comment type="caution">
    <text evidence="2">The sequence shown here is derived from an EMBL/GenBank/DDBJ whole genome shotgun (WGS) entry which is preliminary data.</text>
</comment>
<sequence>MRLPALLDKWQWKKRKMVTSAIVGGGNSARVGEMQGGLEKAQQLVNSQQHHKMRLLQPPTEILLLIFNHLGPKFFAQDLRCLAVSKQWHDLAWPVLVRDLSLRGPSLARLSHNPTLLARSQRHIVTFTLHLEGPPGRAAVLSYARWSAELTTALTALFQALSQAPALRALTLTAHALGNAGHILPARALANLLSSVQHRQGHYLTSLHLDTHACPIGQEYDAGVHLCASINALLLPSLRVLRCRMERVCPVLLGGEDALPMLEEVVVNLSLAPVENMYFSGCHAGGCGGLYGDDGAGLAQEMERAASVLVGRMGAERRRVRILSHRLPSLELVVFDAVEGRREVMVEVLE</sequence>
<dbReference type="InterPro" id="IPR001810">
    <property type="entry name" value="F-box_dom"/>
</dbReference>
<dbReference type="AlphaFoldDB" id="A0AAD4ENG1"/>
<name>A0AAD4ENG1_9PEZI</name>
<dbReference type="Pfam" id="PF12937">
    <property type="entry name" value="F-box-like"/>
    <property type="match status" value="1"/>
</dbReference>
<reference evidence="2" key="1">
    <citation type="submission" date="2023-02" db="EMBL/GenBank/DDBJ databases">
        <authorList>
            <person name="Palmer J.M."/>
        </authorList>
    </citation>
    <scope>NUCLEOTIDE SEQUENCE</scope>
    <source>
        <strain evidence="2">FW57</strain>
    </source>
</reference>
<dbReference type="SUPFAM" id="SSF81383">
    <property type="entry name" value="F-box domain"/>
    <property type="match status" value="1"/>
</dbReference>
<evidence type="ECO:0000313" key="3">
    <source>
        <dbReference type="Proteomes" id="UP001197093"/>
    </source>
</evidence>
<dbReference type="InterPro" id="IPR036047">
    <property type="entry name" value="F-box-like_dom_sf"/>
</dbReference>
<feature type="domain" description="F-box" evidence="1">
    <location>
        <begin position="59"/>
        <end position="101"/>
    </location>
</feature>
<dbReference type="Proteomes" id="UP001197093">
    <property type="component" value="Unassembled WGS sequence"/>
</dbReference>
<dbReference type="EMBL" id="JAHCVI010000006">
    <property type="protein sequence ID" value="KAG7284473.1"/>
    <property type="molecule type" value="Genomic_DNA"/>
</dbReference>
<keyword evidence="3" id="KW-1185">Reference proteome</keyword>
<protein>
    <recommendedName>
        <fullName evidence="1">F-box domain-containing protein</fullName>
    </recommendedName>
</protein>
<dbReference type="Gene3D" id="3.80.10.10">
    <property type="entry name" value="Ribonuclease Inhibitor"/>
    <property type="match status" value="1"/>
</dbReference>
<dbReference type="InterPro" id="IPR032675">
    <property type="entry name" value="LRR_dom_sf"/>
</dbReference>
<organism evidence="2 3">
    <name type="scientific">Staphylotrichum longicolle</name>
    <dbReference type="NCBI Taxonomy" id="669026"/>
    <lineage>
        <taxon>Eukaryota</taxon>
        <taxon>Fungi</taxon>
        <taxon>Dikarya</taxon>
        <taxon>Ascomycota</taxon>
        <taxon>Pezizomycotina</taxon>
        <taxon>Sordariomycetes</taxon>
        <taxon>Sordariomycetidae</taxon>
        <taxon>Sordariales</taxon>
        <taxon>Chaetomiaceae</taxon>
        <taxon>Staphylotrichum</taxon>
    </lineage>
</organism>